<feature type="transmembrane region" description="Helical" evidence="1">
    <location>
        <begin position="485"/>
        <end position="505"/>
    </location>
</feature>
<keyword evidence="1" id="KW-0472">Membrane</keyword>
<feature type="transmembrane region" description="Helical" evidence="1">
    <location>
        <begin position="51"/>
        <end position="74"/>
    </location>
</feature>
<dbReference type="KEGG" id="pson:JI735_18420"/>
<keyword evidence="1" id="KW-0812">Transmembrane</keyword>
<dbReference type="Proteomes" id="UP000595841">
    <property type="component" value="Chromosome"/>
</dbReference>
<feature type="transmembrane region" description="Helical" evidence="1">
    <location>
        <begin position="234"/>
        <end position="254"/>
    </location>
</feature>
<name>A0A974SC15_9BACL</name>
<feature type="transmembrane region" description="Helical" evidence="1">
    <location>
        <begin position="334"/>
        <end position="352"/>
    </location>
</feature>
<feature type="transmembrane region" description="Helical" evidence="1">
    <location>
        <begin position="135"/>
        <end position="158"/>
    </location>
</feature>
<keyword evidence="1" id="KW-1133">Transmembrane helix</keyword>
<sequence>MAAMISTLNTIMKIRGASGANRLLYYFGRLPLIGKLMNDSVYSKASLKKTFTIAVLILKMIWGFLSKFAYLGLVVYLPVQLAVKELPIAERYDLYLYILVLLSFGVGAVSNAIILEPKRDKYICVKLMRLPADRYMHAVMALRALTFFVYFIPAMLVFARVYGASLWQGLLLSLLLSLWRIAGEALHLWIFDRKEIVLVKKNGLVWAVIGAGYLLAYVPLYMRSSLLDMDNMLFSLPLSLALVVLGAVSALYIARYAGYRNAVDAVTKIDDPLLDMGRMMKEANMKQVETKEKDFSAEKLRPGQFAGKSGFAYLNAIFFSRHKRFLIQPIQRRLVIIGALSAAGLLAMFAAPDTFSKLARYLISSLPVLVIAMNFTSIGERVCKAMFFNCDLSLLRYGFYRERSAILTNFRTRLLRISGLNLIPAAAICVGVNLLLFLSGEHWGVGEALIVSGAIMGLSLFFSVHHLFMYYIFQPYSTELNVKNPFFSIVNSIVLAVGVVCMQFQSSPARFAMVVLLAAAAYMLIALFLVYKYSSRTFRVK</sequence>
<feature type="transmembrane region" description="Helical" evidence="1">
    <location>
        <begin position="203"/>
        <end position="222"/>
    </location>
</feature>
<accession>A0A974SC15</accession>
<feature type="transmembrane region" description="Helical" evidence="1">
    <location>
        <begin position="94"/>
        <end position="114"/>
    </location>
</feature>
<protein>
    <submittedName>
        <fullName evidence="2">Uncharacterized protein</fullName>
    </submittedName>
</protein>
<evidence type="ECO:0000313" key="2">
    <source>
        <dbReference type="EMBL" id="QQZ58735.1"/>
    </source>
</evidence>
<feature type="transmembrane region" description="Helical" evidence="1">
    <location>
        <begin position="419"/>
        <end position="438"/>
    </location>
</feature>
<feature type="transmembrane region" description="Helical" evidence="1">
    <location>
        <begin position="511"/>
        <end position="531"/>
    </location>
</feature>
<feature type="transmembrane region" description="Helical" evidence="1">
    <location>
        <begin position="358"/>
        <end position="376"/>
    </location>
</feature>
<dbReference type="EMBL" id="CP068595">
    <property type="protein sequence ID" value="QQZ58735.1"/>
    <property type="molecule type" value="Genomic_DNA"/>
</dbReference>
<reference evidence="2 3" key="1">
    <citation type="submission" date="2021-01" db="EMBL/GenBank/DDBJ databases">
        <title>Whole genome sequence of Paenibacillus sonchi LMG 24727 for comparative genomics.</title>
        <authorList>
            <person name="Lee G."/>
            <person name="Kim M.-J."/>
            <person name="Lim K."/>
            <person name="Shin J.-H."/>
        </authorList>
    </citation>
    <scope>NUCLEOTIDE SEQUENCE [LARGE SCALE GENOMIC DNA]</scope>
    <source>
        <strain evidence="2 3">LMG 24727</strain>
    </source>
</reference>
<organism evidence="2 3">
    <name type="scientific">Paenibacillus sonchi</name>
    <dbReference type="NCBI Taxonomy" id="373687"/>
    <lineage>
        <taxon>Bacteria</taxon>
        <taxon>Bacillati</taxon>
        <taxon>Bacillota</taxon>
        <taxon>Bacilli</taxon>
        <taxon>Bacillales</taxon>
        <taxon>Paenibacillaceae</taxon>
        <taxon>Paenibacillus</taxon>
        <taxon>Paenibacillus sonchi group</taxon>
    </lineage>
</organism>
<evidence type="ECO:0000313" key="3">
    <source>
        <dbReference type="Proteomes" id="UP000595841"/>
    </source>
</evidence>
<dbReference type="RefSeq" id="WP_202676273.1">
    <property type="nucleotide sequence ID" value="NZ_CP068595.1"/>
</dbReference>
<proteinExistence type="predicted"/>
<feature type="transmembrane region" description="Helical" evidence="1">
    <location>
        <begin position="170"/>
        <end position="191"/>
    </location>
</feature>
<dbReference type="AlphaFoldDB" id="A0A974SC15"/>
<keyword evidence="3" id="KW-1185">Reference proteome</keyword>
<gene>
    <name evidence="2" type="ORF">JI735_18420</name>
</gene>
<feature type="transmembrane region" description="Helical" evidence="1">
    <location>
        <begin position="450"/>
        <end position="473"/>
    </location>
</feature>
<evidence type="ECO:0000256" key="1">
    <source>
        <dbReference type="SAM" id="Phobius"/>
    </source>
</evidence>